<comment type="caution">
    <text evidence="1">The sequence shown here is derived from an EMBL/GenBank/DDBJ whole genome shotgun (WGS) entry which is preliminary data.</text>
</comment>
<protein>
    <submittedName>
        <fullName evidence="1">Uncharacterized protein</fullName>
    </submittedName>
</protein>
<evidence type="ECO:0000313" key="1">
    <source>
        <dbReference type="EMBL" id="GEB86517.1"/>
    </source>
</evidence>
<evidence type="ECO:0000313" key="2">
    <source>
        <dbReference type="Proteomes" id="UP000317730"/>
    </source>
</evidence>
<gene>
    <name evidence="1" type="ORF">APE01nite_23140</name>
</gene>
<proteinExistence type="predicted"/>
<dbReference type="EMBL" id="BJMV01000016">
    <property type="protein sequence ID" value="GEB86517.1"/>
    <property type="molecule type" value="Genomic_DNA"/>
</dbReference>
<organism evidence="1 2">
    <name type="scientific">Acetobacter peroxydans</name>
    <dbReference type="NCBI Taxonomy" id="104098"/>
    <lineage>
        <taxon>Bacteria</taxon>
        <taxon>Pseudomonadati</taxon>
        <taxon>Pseudomonadota</taxon>
        <taxon>Alphaproteobacteria</taxon>
        <taxon>Acetobacterales</taxon>
        <taxon>Acetobacteraceae</taxon>
        <taxon>Acetobacter</taxon>
    </lineage>
</organism>
<dbReference type="AlphaFoldDB" id="A0A4Y3TZ83"/>
<dbReference type="Proteomes" id="UP000317730">
    <property type="component" value="Unassembled WGS sequence"/>
</dbReference>
<keyword evidence="2" id="KW-1185">Reference proteome</keyword>
<name>A0A4Y3TZ83_9PROT</name>
<sequence>MTDFTAADSTASVVRGTTYSGPADTAGRVGAVTSASTATQAATRSDTVVLSTLALEALGDLGATGTVSSSTLGSVLEAAGQCTDGTVLLEALNTQRSAAVSLLQAMPQPSVTIGDSAALLLQATRLAGIEQMLSTGSGLSLTGNRQLFPALAEADAVSLLLQAVASEPASAQGTQSGGLALPVQTGQAQATAAASSSNLQALVAAQASAEAEAVTALLPVLLESVALSENSFLSSVFFASGVRPSIALPGLLLSGSALTSVATALETALSGTQLTDTQKAALLNAFNMLQAEGETSGATGGTTGAAGGLYAPPALYHPTATNWPLYNQISQAGLPLSESPAELAASMTMEAVAYENAVHPRVLGDGARREVMLYGQTQQGLPLSSLEEMGRTASRGVDTSSSLALAALMSGLGGAGAAAEASSFSNAMLNSTALTSVINAGWTVLLSGYKFRLYPPYIRRRHNWWRRLRVWRTSPTDPDPHDDEFYGGGFRSGGYTA</sequence>
<reference evidence="1 2" key="1">
    <citation type="submission" date="2019-06" db="EMBL/GenBank/DDBJ databases">
        <title>Whole genome shotgun sequence of Acetobacter peroxydans NBRC 13755.</title>
        <authorList>
            <person name="Hosoyama A."/>
            <person name="Uohara A."/>
            <person name="Ohji S."/>
            <person name="Ichikawa N."/>
        </authorList>
    </citation>
    <scope>NUCLEOTIDE SEQUENCE [LARGE SCALE GENOMIC DNA]</scope>
    <source>
        <strain evidence="1 2">NBRC 13755</strain>
    </source>
</reference>
<dbReference type="OrthoDB" id="9981923at2"/>
<dbReference type="RefSeq" id="WP_141377733.1">
    <property type="nucleotide sequence ID" value="NZ_BAPL01000026.1"/>
</dbReference>
<accession>A0A4Y3TZ83</accession>